<feature type="domain" description="Pyruvate phosphate dikinase AMP/ATP-binding" evidence="4">
    <location>
        <begin position="32"/>
        <end position="331"/>
    </location>
</feature>
<proteinExistence type="predicted"/>
<evidence type="ECO:0000256" key="2">
    <source>
        <dbReference type="ARBA" id="ARBA00022840"/>
    </source>
</evidence>
<dbReference type="PANTHER" id="PTHR43615">
    <property type="entry name" value="PHOSPHOENOLPYRUVATE SYNTHASE-RELATED"/>
    <property type="match status" value="1"/>
</dbReference>
<evidence type="ECO:0000313" key="5">
    <source>
        <dbReference type="EMBL" id="GHO97684.1"/>
    </source>
</evidence>
<dbReference type="SUPFAM" id="SSF52009">
    <property type="entry name" value="Phosphohistidine domain"/>
    <property type="match status" value="1"/>
</dbReference>
<dbReference type="InterPro" id="IPR008279">
    <property type="entry name" value="PEP-util_enz_mobile_dom"/>
</dbReference>
<dbReference type="InterPro" id="IPR013815">
    <property type="entry name" value="ATP_grasp_subdomain_1"/>
</dbReference>
<reference evidence="5" key="1">
    <citation type="submission" date="2020-10" db="EMBL/GenBank/DDBJ databases">
        <title>Taxonomic study of unclassified bacteria belonging to the class Ktedonobacteria.</title>
        <authorList>
            <person name="Yabe S."/>
            <person name="Wang C.M."/>
            <person name="Zheng Y."/>
            <person name="Sakai Y."/>
            <person name="Cavaletti L."/>
            <person name="Monciardini P."/>
            <person name="Donadio S."/>
        </authorList>
    </citation>
    <scope>NUCLEOTIDE SEQUENCE</scope>
    <source>
        <strain evidence="5">ID150040</strain>
    </source>
</reference>
<dbReference type="GO" id="GO:0005524">
    <property type="term" value="F:ATP binding"/>
    <property type="evidence" value="ECO:0007669"/>
    <property type="project" value="UniProtKB-KW"/>
</dbReference>
<dbReference type="Proteomes" id="UP000597444">
    <property type="component" value="Unassembled WGS sequence"/>
</dbReference>
<dbReference type="Pfam" id="PF01326">
    <property type="entry name" value="PPDK_N"/>
    <property type="match status" value="1"/>
</dbReference>
<dbReference type="AlphaFoldDB" id="A0A8J3ITL5"/>
<dbReference type="InterPro" id="IPR036637">
    <property type="entry name" value="Phosphohistidine_dom_sf"/>
</dbReference>
<evidence type="ECO:0000313" key="6">
    <source>
        <dbReference type="Proteomes" id="UP000597444"/>
    </source>
</evidence>
<name>A0A8J3ITL5_9CHLR</name>
<organism evidence="5 6">
    <name type="scientific">Reticulibacter mediterranei</name>
    <dbReference type="NCBI Taxonomy" id="2778369"/>
    <lineage>
        <taxon>Bacteria</taxon>
        <taxon>Bacillati</taxon>
        <taxon>Chloroflexota</taxon>
        <taxon>Ktedonobacteria</taxon>
        <taxon>Ktedonobacterales</taxon>
        <taxon>Reticulibacteraceae</taxon>
        <taxon>Reticulibacter</taxon>
    </lineage>
</organism>
<evidence type="ECO:0000256" key="1">
    <source>
        <dbReference type="ARBA" id="ARBA00022741"/>
    </source>
</evidence>
<dbReference type="FunFam" id="3.30.1490.20:FF:000010">
    <property type="entry name" value="Phosphoenolpyruvate synthase"/>
    <property type="match status" value="1"/>
</dbReference>
<keyword evidence="6" id="KW-1185">Reference proteome</keyword>
<accession>A0A8J3ITL5</accession>
<dbReference type="RefSeq" id="WP_220208464.1">
    <property type="nucleotide sequence ID" value="NZ_BNJK01000002.1"/>
</dbReference>
<dbReference type="Gene3D" id="3.50.30.10">
    <property type="entry name" value="Phosphohistidine domain"/>
    <property type="match status" value="1"/>
</dbReference>
<dbReference type="PANTHER" id="PTHR43615:SF1">
    <property type="entry name" value="PPDK_N DOMAIN-CONTAINING PROTEIN"/>
    <property type="match status" value="1"/>
</dbReference>
<sequence length="910" mass="98921">MQDQTYPLQTVQSRNDALTLPLNTLDANAIGQVGGKGANLGELIGAGLPVPDGFCVTTAAYDLVSQQAGLEQLLDELAATHAGDIAHLEYYAAELRQRLGAVAIPSVLVEALRESYQQLAHDTPVAVAVRSSATAEDLPFASFAGQQDTLLNIISFDGLLDAVRRCWASLWNDRAVSYRASNNIDPRTVRLAVVVQRMINATVAGVLFTANPLTGRRRQAVIDASPGLGEAVVSGAVTPDHFVVNTQSGEIVERRLGQKRLRVRALSGGGTEQQILDEIDETSCLTDEQIRSLAMLGAQVESHFGAPQDTEWAIDDAGKLWLTQARPITTLYPLPADAPVNDEDARIYFSLNVAQGVYRPFTPMGASYFRLVASAGAKLAGFPPRNVLAGPSFAQEAAHRLFLDVTPMFRSTFWRPALIGIMGQMEARSAPVFAQLAADPRFAPVPTPRRSVMRKLIPLLIRTRGLPLLRMAQALLDPPLVRARFAYVQQQIRLWSQGPLETTPLKLLASAEGGARSLMPYMFPNLIPIVGLVFGLPALARRLLRGLATEDEIQTVRRGLPYNPTTEMDLQLWQLAQRLREDATIRVLFHEQEPAQLAQAYNVGSLPAPLQTGLSDFLALYGHRGVAEIDLGLPRWSEDPSYLLGMLANYIALGDSEAAPDIQFQRSVQEAEAMAQTLIQRARRHGWLRGLLTSLCLHRLRELSGLREVPKFNIVLIFAGARRRLFAVGEELARCHRLEAAEDIFYITLVEAHEALAGRDMRAIVRERRSSYERELGRRHIPRIMLSDGTEPEAALTLAQGASQEGTLQGVPASPGVVTGKARVILDPAGARLEPGEILVAPSTDPGWTPLFFTASGLVMEMGGSMSHGAIVAREYGIPAVVGVSGAIERITTGQQITVDGSRGIITSSN</sequence>
<evidence type="ECO:0000259" key="3">
    <source>
        <dbReference type="Pfam" id="PF00391"/>
    </source>
</evidence>
<gene>
    <name evidence="5" type="ORF">KSF_077320</name>
</gene>
<keyword evidence="2" id="KW-0067">ATP-binding</keyword>
<dbReference type="Gene3D" id="3.30.470.20">
    <property type="entry name" value="ATP-grasp fold, B domain"/>
    <property type="match status" value="1"/>
</dbReference>
<dbReference type="Pfam" id="PF00391">
    <property type="entry name" value="PEP-utilizers"/>
    <property type="match status" value="1"/>
</dbReference>
<feature type="domain" description="PEP-utilising enzyme mobile" evidence="3">
    <location>
        <begin position="834"/>
        <end position="904"/>
    </location>
</feature>
<evidence type="ECO:0000259" key="4">
    <source>
        <dbReference type="Pfam" id="PF01326"/>
    </source>
</evidence>
<comment type="caution">
    <text evidence="5">The sequence shown here is derived from an EMBL/GenBank/DDBJ whole genome shotgun (WGS) entry which is preliminary data.</text>
</comment>
<dbReference type="Gene3D" id="3.30.1490.20">
    <property type="entry name" value="ATP-grasp fold, A domain"/>
    <property type="match status" value="1"/>
</dbReference>
<dbReference type="SUPFAM" id="SSF56059">
    <property type="entry name" value="Glutathione synthetase ATP-binding domain-like"/>
    <property type="match status" value="1"/>
</dbReference>
<dbReference type="InterPro" id="IPR051549">
    <property type="entry name" value="PEP_Utilizing_Enz"/>
</dbReference>
<protein>
    <submittedName>
        <fullName evidence="5">Phosphoenolpyruvate synthase</fullName>
    </submittedName>
</protein>
<keyword evidence="1" id="KW-0547">Nucleotide-binding</keyword>
<dbReference type="EMBL" id="BNJK01000002">
    <property type="protein sequence ID" value="GHO97684.1"/>
    <property type="molecule type" value="Genomic_DNA"/>
</dbReference>
<dbReference type="GO" id="GO:0016301">
    <property type="term" value="F:kinase activity"/>
    <property type="evidence" value="ECO:0007669"/>
    <property type="project" value="InterPro"/>
</dbReference>
<dbReference type="InterPro" id="IPR002192">
    <property type="entry name" value="PPDK_AMP/ATP-bd"/>
</dbReference>